<reference evidence="4 5" key="1">
    <citation type="submission" date="2016-07" db="EMBL/GenBank/DDBJ databases">
        <title>Pervasive Adenine N6-methylation of Active Genes in Fungi.</title>
        <authorList>
            <consortium name="DOE Joint Genome Institute"/>
            <person name="Mondo S.J."/>
            <person name="Dannebaum R.O."/>
            <person name="Kuo R.C."/>
            <person name="Labutti K."/>
            <person name="Haridas S."/>
            <person name="Kuo A."/>
            <person name="Salamov A."/>
            <person name="Ahrendt S.R."/>
            <person name="Lipzen A."/>
            <person name="Sullivan W."/>
            <person name="Andreopoulos W.B."/>
            <person name="Clum A."/>
            <person name="Lindquist E."/>
            <person name="Daum C."/>
            <person name="Ramamoorthy G.K."/>
            <person name="Gryganskyi A."/>
            <person name="Culley D."/>
            <person name="Magnuson J.K."/>
            <person name="James T.Y."/>
            <person name="O'Malley M.A."/>
            <person name="Stajich J.E."/>
            <person name="Spatafora J.W."/>
            <person name="Visel A."/>
            <person name="Grigoriev I.V."/>
        </authorList>
    </citation>
    <scope>NUCLEOTIDE SEQUENCE [LARGE SCALE GENOMIC DNA]</scope>
    <source>
        <strain evidence="4 5">NRRL 3301</strain>
    </source>
</reference>
<gene>
    <name evidence="4" type="ORF">DM01DRAFT_1307641</name>
</gene>
<keyword evidence="2" id="KW-0732">Signal</keyword>
<name>A0A1X2GDC3_9FUNG</name>
<dbReference type="GO" id="GO:1990130">
    <property type="term" value="C:GATOR1 complex"/>
    <property type="evidence" value="ECO:0007669"/>
    <property type="project" value="TreeGrafter"/>
</dbReference>
<keyword evidence="2" id="KW-0469">Meiosis</keyword>
<evidence type="ECO:0000313" key="5">
    <source>
        <dbReference type="Proteomes" id="UP000242146"/>
    </source>
</evidence>
<dbReference type="EMBL" id="MCGT01000021">
    <property type="protein sequence ID" value="ORX51232.1"/>
    <property type="molecule type" value="Genomic_DNA"/>
</dbReference>
<evidence type="ECO:0000313" key="4">
    <source>
        <dbReference type="EMBL" id="ORX51232.1"/>
    </source>
</evidence>
<feature type="domain" description="GATOR1 complex protein NPRL3 C-terminal HTH" evidence="3">
    <location>
        <begin position="257"/>
        <end position="309"/>
    </location>
</feature>
<sequence>MQLILAKSSLARDIKHIYTCLTNHTASHVIINDFIDLSLQIPRGSIGTCMPHSERNQLDAKPNVSYDSQSASLMDIYGTGGHEYHHYPVLCPYHTLLLLEDPEEILKNMPLDASPSLVQLIQILTPTQTLQELHLILDCSLAQIYRLAAHLIYWQKAKLIHPIHPRNIYVLSQQAKLNDLATIEHDFSVHIPGLNLRHFLSQLSYGKPLHRIAPSKDTRNLYIEAITFLVRKNWVEQLHMYLVLMVPWPSDEEGAKWAHEKAPKEVVDLFVRLVPYMDGKHHIDEITYREAVSRKQLALVLKYYRQHIVTMYYSLGLPEN</sequence>
<protein>
    <recommendedName>
        <fullName evidence="2">Nitrogen permease regulator 3</fullName>
    </recommendedName>
    <alternativeName>
        <fullName evidence="2">Required for meiotic nuclear division protein 11</fullName>
    </alternativeName>
</protein>
<dbReference type="InterPro" id="IPR056603">
    <property type="entry name" value="HTH_NPRL3"/>
</dbReference>
<dbReference type="PANTHER" id="PTHR13153">
    <property type="entry name" value="CGTHBA PROTEIN -14 GENE PROTEIN"/>
    <property type="match status" value="1"/>
</dbReference>
<keyword evidence="5" id="KW-1185">Reference proteome</keyword>
<dbReference type="GO" id="GO:0051321">
    <property type="term" value="P:meiotic cell cycle"/>
    <property type="evidence" value="ECO:0007669"/>
    <property type="project" value="UniProtKB-UniRule"/>
</dbReference>
<dbReference type="GO" id="GO:0010508">
    <property type="term" value="P:positive regulation of autophagy"/>
    <property type="evidence" value="ECO:0007669"/>
    <property type="project" value="TreeGrafter"/>
</dbReference>
<comment type="subcellular location">
    <subcellularLocation>
        <location evidence="2">Vacuole membrane</location>
        <topology evidence="2">Peripheral membrane protein</topology>
    </subcellularLocation>
</comment>
<evidence type="ECO:0000256" key="1">
    <source>
        <dbReference type="ARBA" id="ARBA00010546"/>
    </source>
</evidence>
<dbReference type="GO" id="GO:0005774">
    <property type="term" value="C:vacuolar membrane"/>
    <property type="evidence" value="ECO:0007669"/>
    <property type="project" value="UniProtKB-SubCell"/>
</dbReference>
<dbReference type="AlphaFoldDB" id="A0A1X2GDC3"/>
<dbReference type="Proteomes" id="UP000242146">
    <property type="component" value="Unassembled WGS sequence"/>
</dbReference>
<dbReference type="InterPro" id="IPR005365">
    <property type="entry name" value="Npr3"/>
</dbReference>
<comment type="function">
    <text evidence="2">Mediates inactivation of the TORC1 complex in response to amino acid starvation. Required for meiotic nuclear division.</text>
</comment>
<dbReference type="PANTHER" id="PTHR13153:SF5">
    <property type="entry name" value="GATOR COMPLEX PROTEIN NPRL3"/>
    <property type="match status" value="1"/>
</dbReference>
<proteinExistence type="inferred from homology"/>
<evidence type="ECO:0000259" key="3">
    <source>
        <dbReference type="Pfam" id="PF24064"/>
    </source>
</evidence>
<organism evidence="4 5">
    <name type="scientific">Hesseltinella vesiculosa</name>
    <dbReference type="NCBI Taxonomy" id="101127"/>
    <lineage>
        <taxon>Eukaryota</taxon>
        <taxon>Fungi</taxon>
        <taxon>Fungi incertae sedis</taxon>
        <taxon>Mucoromycota</taxon>
        <taxon>Mucoromycotina</taxon>
        <taxon>Mucoromycetes</taxon>
        <taxon>Mucorales</taxon>
        <taxon>Cunninghamellaceae</taxon>
        <taxon>Hesseltinella</taxon>
    </lineage>
</organism>
<dbReference type="GO" id="GO:0034198">
    <property type="term" value="P:cellular response to amino acid starvation"/>
    <property type="evidence" value="ECO:0007669"/>
    <property type="project" value="TreeGrafter"/>
</dbReference>
<dbReference type="GO" id="GO:1904262">
    <property type="term" value="P:negative regulation of TORC1 signaling"/>
    <property type="evidence" value="ECO:0007669"/>
    <property type="project" value="TreeGrafter"/>
</dbReference>
<dbReference type="GO" id="GO:0038202">
    <property type="term" value="P:TORC1 signaling"/>
    <property type="evidence" value="ECO:0007669"/>
    <property type="project" value="TreeGrafter"/>
</dbReference>
<dbReference type="Pfam" id="PF03666">
    <property type="entry name" value="NPR3"/>
    <property type="match status" value="1"/>
</dbReference>
<comment type="caution">
    <text evidence="4">The sequence shown here is derived from an EMBL/GenBank/DDBJ whole genome shotgun (WGS) entry which is preliminary data.</text>
</comment>
<evidence type="ECO:0000256" key="2">
    <source>
        <dbReference type="RuleBase" id="RU368069"/>
    </source>
</evidence>
<dbReference type="Pfam" id="PF24064">
    <property type="entry name" value="HTH_NPRL3"/>
    <property type="match status" value="1"/>
</dbReference>
<comment type="similarity">
    <text evidence="1 2">Belongs to the NPR3 family.</text>
</comment>
<dbReference type="OrthoDB" id="18648at2759"/>
<accession>A0A1X2GDC3</accession>
<dbReference type="STRING" id="101127.A0A1X2GDC3"/>